<feature type="domain" description="Prepilin type IV endopeptidase peptidase" evidence="2">
    <location>
        <begin position="5"/>
        <end position="106"/>
    </location>
</feature>
<feature type="transmembrane region" description="Helical" evidence="1">
    <location>
        <begin position="24"/>
        <end position="42"/>
    </location>
</feature>
<sequence>MERICILAFLGINSWKDIRTREVSLLSIGVFGIVGMVRVCFLGNVSMDLVWNVCMGAAVIGLSIISKGAVGMGDGLLFLSLGTVLSFEELLSAFLLGLFCCCFWGIVVLFLSGKGKKTEMPFVPFLMLGYIGGLIY</sequence>
<gene>
    <name evidence="3" type="ORF">G5B17_09755</name>
</gene>
<protein>
    <submittedName>
        <fullName evidence="3">Prepilin peptidase</fullName>
    </submittedName>
</protein>
<keyword evidence="1" id="KW-1133">Transmembrane helix</keyword>
<evidence type="ECO:0000313" key="4">
    <source>
        <dbReference type="Proteomes" id="UP001644719"/>
    </source>
</evidence>
<evidence type="ECO:0000313" key="3">
    <source>
        <dbReference type="EMBL" id="NSG85715.1"/>
    </source>
</evidence>
<dbReference type="Pfam" id="PF01478">
    <property type="entry name" value="Peptidase_A24"/>
    <property type="match status" value="1"/>
</dbReference>
<reference evidence="3 4" key="1">
    <citation type="journal article" date="2020" name="Cell Host Microbe">
        <title>Functional and Genomic Variation between Human-Derived Isolates of Lachnospiraceae Reveals Inter- and Intra-Species Diversity.</title>
        <authorList>
            <person name="Sorbara M.T."/>
            <person name="Littmann E.R."/>
            <person name="Fontana E."/>
            <person name="Moody T.U."/>
            <person name="Kohout C.E."/>
            <person name="Gjonbalaj M."/>
            <person name="Eaton V."/>
            <person name="Seok R."/>
            <person name="Leiner I.M."/>
            <person name="Pamer E.G."/>
        </authorList>
    </citation>
    <scope>NUCLEOTIDE SEQUENCE [LARGE SCALE GENOMIC DNA]</scope>
    <source>
        <strain evidence="3 4">MSK.17.74</strain>
    </source>
</reference>
<dbReference type="EMBL" id="JAAITS010000024">
    <property type="protein sequence ID" value="NSG85715.1"/>
    <property type="molecule type" value="Genomic_DNA"/>
</dbReference>
<proteinExistence type="predicted"/>
<accession>A0ABX2H6A6</accession>
<evidence type="ECO:0000259" key="2">
    <source>
        <dbReference type="Pfam" id="PF01478"/>
    </source>
</evidence>
<comment type="caution">
    <text evidence="3">The sequence shown here is derived from an EMBL/GenBank/DDBJ whole genome shotgun (WGS) entry which is preliminary data.</text>
</comment>
<evidence type="ECO:0000256" key="1">
    <source>
        <dbReference type="SAM" id="Phobius"/>
    </source>
</evidence>
<name>A0ABX2H6A6_9FIRM</name>
<organism evidence="3 4">
    <name type="scientific">Blautia faecis</name>
    <dbReference type="NCBI Taxonomy" id="871665"/>
    <lineage>
        <taxon>Bacteria</taxon>
        <taxon>Bacillati</taxon>
        <taxon>Bacillota</taxon>
        <taxon>Clostridia</taxon>
        <taxon>Lachnospirales</taxon>
        <taxon>Lachnospiraceae</taxon>
        <taxon>Blautia</taxon>
    </lineage>
</organism>
<keyword evidence="4" id="KW-1185">Reference proteome</keyword>
<feature type="transmembrane region" description="Helical" evidence="1">
    <location>
        <begin position="49"/>
        <end position="70"/>
    </location>
</feature>
<dbReference type="InterPro" id="IPR000045">
    <property type="entry name" value="Prepilin_IV_endopep_pep"/>
</dbReference>
<dbReference type="Proteomes" id="UP001644719">
    <property type="component" value="Unassembled WGS sequence"/>
</dbReference>
<dbReference type="Gene3D" id="1.20.120.1220">
    <property type="match status" value="1"/>
</dbReference>
<feature type="transmembrane region" description="Helical" evidence="1">
    <location>
        <begin position="90"/>
        <end position="111"/>
    </location>
</feature>
<dbReference type="RefSeq" id="WP_173715845.1">
    <property type="nucleotide sequence ID" value="NZ_JAAINN010000004.1"/>
</dbReference>
<keyword evidence="1" id="KW-0472">Membrane</keyword>
<keyword evidence="1" id="KW-0812">Transmembrane</keyword>